<gene>
    <name evidence="12 13" type="primary">corA</name>
    <name evidence="13" type="ORF">OMP40_02795</name>
</gene>
<dbReference type="GO" id="GO:0050897">
    <property type="term" value="F:cobalt ion binding"/>
    <property type="evidence" value="ECO:0007669"/>
    <property type="project" value="TreeGrafter"/>
</dbReference>
<evidence type="ECO:0000256" key="4">
    <source>
        <dbReference type="ARBA" id="ARBA00022475"/>
    </source>
</evidence>
<dbReference type="GO" id="GO:0015087">
    <property type="term" value="F:cobalt ion transmembrane transporter activity"/>
    <property type="evidence" value="ECO:0007669"/>
    <property type="project" value="UniProtKB-UniRule"/>
</dbReference>
<dbReference type="GO" id="GO:0005886">
    <property type="term" value="C:plasma membrane"/>
    <property type="evidence" value="ECO:0007669"/>
    <property type="project" value="UniProtKB-SubCell"/>
</dbReference>
<keyword evidence="9 12" id="KW-0472">Membrane</keyword>
<keyword evidence="3 12" id="KW-0813">Transport</keyword>
<dbReference type="GO" id="GO:0000287">
    <property type="term" value="F:magnesium ion binding"/>
    <property type="evidence" value="ECO:0007669"/>
    <property type="project" value="TreeGrafter"/>
</dbReference>
<dbReference type="PANTHER" id="PTHR46494:SF1">
    <property type="entry name" value="CORA FAMILY METAL ION TRANSPORTER (EUROFUNG)"/>
    <property type="match status" value="1"/>
</dbReference>
<keyword evidence="6 12" id="KW-0460">Magnesium</keyword>
<evidence type="ECO:0000313" key="14">
    <source>
        <dbReference type="Proteomes" id="UP001153404"/>
    </source>
</evidence>
<comment type="subcellular location">
    <subcellularLocation>
        <location evidence="1">Cell membrane</location>
        <topology evidence="1">Multi-pass membrane protein</topology>
    </subcellularLocation>
    <subcellularLocation>
        <location evidence="12">Membrane</location>
        <topology evidence="12">Multi-pass membrane protein</topology>
    </subcellularLocation>
</comment>
<dbReference type="NCBIfam" id="TIGR00383">
    <property type="entry name" value="corA"/>
    <property type="match status" value="1"/>
</dbReference>
<keyword evidence="4 12" id="KW-1003">Cell membrane</keyword>
<dbReference type="InterPro" id="IPR045863">
    <property type="entry name" value="CorA_TM1_TM2"/>
</dbReference>
<evidence type="ECO:0000256" key="12">
    <source>
        <dbReference type="RuleBase" id="RU362010"/>
    </source>
</evidence>
<dbReference type="PANTHER" id="PTHR46494">
    <property type="entry name" value="CORA FAMILY METAL ION TRANSPORTER (EUROFUNG)"/>
    <property type="match status" value="1"/>
</dbReference>
<dbReference type="FunFam" id="1.20.58.340:FF:000004">
    <property type="entry name" value="Magnesium transport protein CorA"/>
    <property type="match status" value="1"/>
</dbReference>
<evidence type="ECO:0000256" key="8">
    <source>
        <dbReference type="ARBA" id="ARBA00023065"/>
    </source>
</evidence>
<evidence type="ECO:0000256" key="7">
    <source>
        <dbReference type="ARBA" id="ARBA00022989"/>
    </source>
</evidence>
<comment type="caution">
    <text evidence="13">The sequence shown here is derived from an EMBL/GenBank/DDBJ whole genome shotgun (WGS) entry which is preliminary data.</text>
</comment>
<evidence type="ECO:0000256" key="3">
    <source>
        <dbReference type="ARBA" id="ARBA00022448"/>
    </source>
</evidence>
<accession>A0A9X4QRN6</accession>
<comment type="catalytic activity">
    <reaction evidence="10">
        <text>Mg(2+)(in) = Mg(2+)(out)</text>
        <dbReference type="Rhea" id="RHEA:29827"/>
        <dbReference type="ChEBI" id="CHEBI:18420"/>
    </reaction>
</comment>
<keyword evidence="7 12" id="KW-1133">Transmembrane helix</keyword>
<dbReference type="SUPFAM" id="SSF144083">
    <property type="entry name" value="Magnesium transport protein CorA, transmembrane region"/>
    <property type="match status" value="1"/>
</dbReference>
<name>A0A9X4QRN6_9BACL</name>
<comment type="function">
    <text evidence="11">Mediates influx of magnesium ions. Alternates between open and closed states. Activated by low cytoplasmic Mg(2+) levels. Inactive when cytoplasmic Mg(2+) levels are high.</text>
</comment>
<sequence>MTQMLLYNESTQRVEETAVRVPRDGEVAWVSLIAATQEEIERVLRDVFCCHPLIVEDCVKLNQRPKLDRYDKHLLLTFFEVGQDLTTIETEHVIGPNYVITVAPQSASSVEAAERDFRAAPERFMTFSGVILYRLLDRCVDDYADLTDKVENVLDKHERAVFRNPHVKIAGDVFRLKRKLHTIRRIMADEKAALAQLTHHQFPYTRAEADVYFIDIYDHVSRVLDSIDGFRESLSGLLELQINMKSDRMNEIMKTLTIVSSIFLPLTFVVGLYGMNFHDMPELRWRYGYPAVLIVMAVIAGSLWWFYKRKKWL</sequence>
<dbReference type="GO" id="GO:0015095">
    <property type="term" value="F:magnesium ion transmembrane transporter activity"/>
    <property type="evidence" value="ECO:0007669"/>
    <property type="project" value="UniProtKB-UniRule"/>
</dbReference>
<dbReference type="EMBL" id="JAPDIA010000001">
    <property type="protein sequence ID" value="MDG0808453.1"/>
    <property type="molecule type" value="Genomic_DNA"/>
</dbReference>
<dbReference type="Pfam" id="PF01544">
    <property type="entry name" value="CorA"/>
    <property type="match status" value="1"/>
</dbReference>
<comment type="similarity">
    <text evidence="2 12">Belongs to the CorA metal ion transporter (MIT) (TC 1.A.35) family.</text>
</comment>
<dbReference type="InterPro" id="IPR045861">
    <property type="entry name" value="CorA_cytoplasmic_dom"/>
</dbReference>
<dbReference type="Gene3D" id="1.20.58.340">
    <property type="entry name" value="Magnesium transport protein CorA, transmembrane region"/>
    <property type="match status" value="2"/>
</dbReference>
<dbReference type="Gene3D" id="3.30.460.20">
    <property type="entry name" value="CorA soluble domain-like"/>
    <property type="match status" value="1"/>
</dbReference>
<evidence type="ECO:0000256" key="1">
    <source>
        <dbReference type="ARBA" id="ARBA00004651"/>
    </source>
</evidence>
<evidence type="ECO:0000256" key="9">
    <source>
        <dbReference type="ARBA" id="ARBA00023136"/>
    </source>
</evidence>
<keyword evidence="14" id="KW-1185">Reference proteome</keyword>
<keyword evidence="8 12" id="KW-0406">Ion transport</keyword>
<evidence type="ECO:0000256" key="6">
    <source>
        <dbReference type="ARBA" id="ARBA00022842"/>
    </source>
</evidence>
<protein>
    <recommendedName>
        <fullName evidence="12">Magnesium transport protein CorA</fullName>
    </recommendedName>
</protein>
<dbReference type="Proteomes" id="UP001153404">
    <property type="component" value="Unassembled WGS sequence"/>
</dbReference>
<feature type="transmembrane region" description="Helical" evidence="12">
    <location>
        <begin position="287"/>
        <end position="307"/>
    </location>
</feature>
<evidence type="ECO:0000256" key="5">
    <source>
        <dbReference type="ARBA" id="ARBA00022692"/>
    </source>
</evidence>
<feature type="transmembrane region" description="Helical" evidence="12">
    <location>
        <begin position="255"/>
        <end position="275"/>
    </location>
</feature>
<organism evidence="13 14">
    <name type="scientific">Cohnella rhizosphaerae</name>
    <dbReference type="NCBI Taxonomy" id="1457232"/>
    <lineage>
        <taxon>Bacteria</taxon>
        <taxon>Bacillati</taxon>
        <taxon>Bacillota</taxon>
        <taxon>Bacilli</taxon>
        <taxon>Bacillales</taxon>
        <taxon>Paenibacillaceae</taxon>
        <taxon>Cohnella</taxon>
    </lineage>
</organism>
<evidence type="ECO:0000256" key="11">
    <source>
        <dbReference type="ARBA" id="ARBA00045497"/>
    </source>
</evidence>
<keyword evidence="5 12" id="KW-0812">Transmembrane</keyword>
<dbReference type="RefSeq" id="WP_277528934.1">
    <property type="nucleotide sequence ID" value="NZ_JAPDIA010000001.1"/>
</dbReference>
<dbReference type="InterPro" id="IPR002523">
    <property type="entry name" value="MgTranspt_CorA/ZnTranspt_ZntB"/>
</dbReference>
<dbReference type="InterPro" id="IPR004488">
    <property type="entry name" value="Mg/Co-transport_prot_CorA"/>
</dbReference>
<evidence type="ECO:0000256" key="2">
    <source>
        <dbReference type="ARBA" id="ARBA00009765"/>
    </source>
</evidence>
<reference evidence="13" key="1">
    <citation type="submission" date="2022-10" db="EMBL/GenBank/DDBJ databases">
        <title>Comparative genomic analysis of Cohnella hashimotonis sp. nov., isolated from the International Space Station.</title>
        <authorList>
            <person name="Simpson A."/>
            <person name="Venkateswaran K."/>
        </authorList>
    </citation>
    <scope>NUCLEOTIDE SEQUENCE</scope>
    <source>
        <strain evidence="13">DSM 28161</strain>
    </source>
</reference>
<dbReference type="SUPFAM" id="SSF143865">
    <property type="entry name" value="CorA soluble domain-like"/>
    <property type="match status" value="1"/>
</dbReference>
<evidence type="ECO:0000256" key="10">
    <source>
        <dbReference type="ARBA" id="ARBA00034269"/>
    </source>
</evidence>
<dbReference type="AlphaFoldDB" id="A0A9X4QRN6"/>
<dbReference type="CDD" id="cd12822">
    <property type="entry name" value="TmCorA-like"/>
    <property type="match status" value="1"/>
</dbReference>
<evidence type="ECO:0000313" key="13">
    <source>
        <dbReference type="EMBL" id="MDG0808453.1"/>
    </source>
</evidence>
<proteinExistence type="inferred from homology"/>